<evidence type="ECO:0000256" key="9">
    <source>
        <dbReference type="RuleBase" id="RU000488"/>
    </source>
</evidence>
<dbReference type="InterPro" id="IPR018108">
    <property type="entry name" value="MCP_transmembrane"/>
</dbReference>
<dbReference type="Pfam" id="PF00153">
    <property type="entry name" value="Mito_carr"/>
    <property type="match status" value="3"/>
</dbReference>
<organism evidence="11 12">
    <name type="scientific">Saitozyma podzolica</name>
    <dbReference type="NCBI Taxonomy" id="1890683"/>
    <lineage>
        <taxon>Eukaryota</taxon>
        <taxon>Fungi</taxon>
        <taxon>Dikarya</taxon>
        <taxon>Basidiomycota</taxon>
        <taxon>Agaricomycotina</taxon>
        <taxon>Tremellomycetes</taxon>
        <taxon>Tremellales</taxon>
        <taxon>Trimorphomycetaceae</taxon>
        <taxon>Saitozyma</taxon>
    </lineage>
</organism>
<dbReference type="Gene3D" id="1.50.40.10">
    <property type="entry name" value="Mitochondrial carrier domain"/>
    <property type="match status" value="1"/>
</dbReference>
<dbReference type="STRING" id="1890683.A0A427Y3T4"/>
<accession>A0A427Y3T4</accession>
<evidence type="ECO:0000256" key="4">
    <source>
        <dbReference type="ARBA" id="ARBA00022692"/>
    </source>
</evidence>
<evidence type="ECO:0000313" key="11">
    <source>
        <dbReference type="EMBL" id="RSH85743.1"/>
    </source>
</evidence>
<comment type="subcellular location">
    <subcellularLocation>
        <location evidence="1">Membrane</location>
        <topology evidence="1">Multi-pass membrane protein</topology>
    </subcellularLocation>
</comment>
<protein>
    <submittedName>
        <fullName evidence="11">Uncharacterized protein</fullName>
    </submittedName>
</protein>
<feature type="repeat" description="Solcar" evidence="8">
    <location>
        <begin position="239"/>
        <end position="327"/>
    </location>
</feature>
<keyword evidence="3 9" id="KW-0813">Transport</keyword>
<evidence type="ECO:0000256" key="8">
    <source>
        <dbReference type="PROSITE-ProRule" id="PRU00282"/>
    </source>
</evidence>
<keyword evidence="4 8" id="KW-0812">Transmembrane</keyword>
<evidence type="ECO:0000256" key="10">
    <source>
        <dbReference type="SAM" id="Phobius"/>
    </source>
</evidence>
<feature type="repeat" description="Solcar" evidence="8">
    <location>
        <begin position="129"/>
        <end position="216"/>
    </location>
</feature>
<evidence type="ECO:0000256" key="2">
    <source>
        <dbReference type="ARBA" id="ARBA00006375"/>
    </source>
</evidence>
<evidence type="ECO:0000256" key="7">
    <source>
        <dbReference type="ARBA" id="ARBA00023136"/>
    </source>
</evidence>
<dbReference type="Proteomes" id="UP000279259">
    <property type="component" value="Unassembled WGS sequence"/>
</dbReference>
<proteinExistence type="inferred from homology"/>
<keyword evidence="6 10" id="KW-1133">Transmembrane helix</keyword>
<dbReference type="GO" id="GO:0006862">
    <property type="term" value="P:nucleotide transport"/>
    <property type="evidence" value="ECO:0007669"/>
    <property type="project" value="InterPro"/>
</dbReference>
<gene>
    <name evidence="11" type="ORF">EHS25_003884</name>
</gene>
<feature type="transmembrane region" description="Helical" evidence="10">
    <location>
        <begin position="95"/>
        <end position="113"/>
    </location>
</feature>
<dbReference type="PANTHER" id="PTHR45683">
    <property type="entry name" value="MITOCHONDRIAL NICOTINAMIDE ADENINE DINUCLEOTIDE TRANSPORTER 1-RELATED-RELATED"/>
    <property type="match status" value="1"/>
</dbReference>
<dbReference type="SUPFAM" id="SSF103506">
    <property type="entry name" value="Mitochondrial carrier"/>
    <property type="match status" value="1"/>
</dbReference>
<dbReference type="GO" id="GO:0055085">
    <property type="term" value="P:transmembrane transport"/>
    <property type="evidence" value="ECO:0007669"/>
    <property type="project" value="InterPro"/>
</dbReference>
<dbReference type="GO" id="GO:0016020">
    <property type="term" value="C:membrane"/>
    <property type="evidence" value="ECO:0007669"/>
    <property type="project" value="UniProtKB-SubCell"/>
</dbReference>
<comment type="caution">
    <text evidence="11">The sequence shown here is derived from an EMBL/GenBank/DDBJ whole genome shotgun (WGS) entry which is preliminary data.</text>
</comment>
<evidence type="ECO:0000256" key="5">
    <source>
        <dbReference type="ARBA" id="ARBA00022737"/>
    </source>
</evidence>
<feature type="repeat" description="Solcar" evidence="8">
    <location>
        <begin position="14"/>
        <end position="119"/>
    </location>
</feature>
<dbReference type="OrthoDB" id="428293at2759"/>
<keyword evidence="12" id="KW-1185">Reference proteome</keyword>
<dbReference type="InterPro" id="IPR044712">
    <property type="entry name" value="SLC25A32-like"/>
</dbReference>
<name>A0A427Y3T4_9TREE</name>
<sequence length="340" mass="37234">MSQSLTNTPTLFGDPSVDHAVAGFGAGSVATLVMHPLDLVKVRFQLADDRPPANAPGATGGASLTQKRPGLGRAVYGALQDAVKVDGWRGLYRGLIPNLVGGASSWGLYFLFYNMIKKQMQLRDPNGKTTSGQHLLAAAEASAVTSMLTNPIWVVKTRVFATAAKDQMAYRGLWDGLRSVYRTEGIRGLYKGSLLTLAGTANGSIQFATYEEIKRRRAEMKRRRYLAHGREWHTEDEKLSNAEYIFASGGSKLVAIALTYPYQVIRARIQNATTAPGAPPLRIPDVIRSTYRGEGMKGFYKGLGTNALRILPGTCTTFVVYENLVWAFRSLAVKREEKAR</sequence>
<dbReference type="EMBL" id="RSCD01000019">
    <property type="protein sequence ID" value="RSH85743.1"/>
    <property type="molecule type" value="Genomic_DNA"/>
</dbReference>
<dbReference type="AlphaFoldDB" id="A0A427Y3T4"/>
<keyword evidence="5" id="KW-0677">Repeat</keyword>
<evidence type="ECO:0000256" key="3">
    <source>
        <dbReference type="ARBA" id="ARBA00022448"/>
    </source>
</evidence>
<dbReference type="PROSITE" id="PS50920">
    <property type="entry name" value="SOLCAR"/>
    <property type="match status" value="3"/>
</dbReference>
<evidence type="ECO:0000256" key="6">
    <source>
        <dbReference type="ARBA" id="ARBA00022989"/>
    </source>
</evidence>
<keyword evidence="7 8" id="KW-0472">Membrane</keyword>
<evidence type="ECO:0000313" key="12">
    <source>
        <dbReference type="Proteomes" id="UP000279259"/>
    </source>
</evidence>
<reference evidence="11 12" key="1">
    <citation type="submission" date="2018-11" db="EMBL/GenBank/DDBJ databases">
        <title>Genome sequence of Saitozyma podzolica DSM 27192.</title>
        <authorList>
            <person name="Aliyu H."/>
            <person name="Gorte O."/>
            <person name="Ochsenreither K."/>
        </authorList>
    </citation>
    <scope>NUCLEOTIDE SEQUENCE [LARGE SCALE GENOMIC DNA]</scope>
    <source>
        <strain evidence="11 12">DSM 27192</strain>
    </source>
</reference>
<dbReference type="InterPro" id="IPR023395">
    <property type="entry name" value="MCP_dom_sf"/>
</dbReference>
<evidence type="ECO:0000256" key="1">
    <source>
        <dbReference type="ARBA" id="ARBA00004141"/>
    </source>
</evidence>
<comment type="similarity">
    <text evidence="2 9">Belongs to the mitochondrial carrier (TC 2.A.29) family.</text>
</comment>